<comment type="caution">
    <text evidence="5">The sequence shown here is derived from an EMBL/GenBank/DDBJ whole genome shotgun (WGS) entry which is preliminary data.</text>
</comment>
<dbReference type="GO" id="GO:0016757">
    <property type="term" value="F:glycosyltransferase activity"/>
    <property type="evidence" value="ECO:0007669"/>
    <property type="project" value="UniProtKB-KW"/>
</dbReference>
<dbReference type="InterPro" id="IPR029044">
    <property type="entry name" value="Nucleotide-diphossugar_trans"/>
</dbReference>
<dbReference type="Gene3D" id="3.90.550.10">
    <property type="entry name" value="Spore Coat Polysaccharide Biosynthesis Protein SpsA, Chain A"/>
    <property type="match status" value="1"/>
</dbReference>
<dbReference type="PANTHER" id="PTHR43179:SF12">
    <property type="entry name" value="GALACTOFURANOSYLTRANSFERASE GLFT2"/>
    <property type="match status" value="1"/>
</dbReference>
<organism evidence="5 6">
    <name type="scientific">Hyphomonas hirschiana VP5</name>
    <dbReference type="NCBI Taxonomy" id="1280951"/>
    <lineage>
        <taxon>Bacteria</taxon>
        <taxon>Pseudomonadati</taxon>
        <taxon>Pseudomonadota</taxon>
        <taxon>Alphaproteobacteria</taxon>
        <taxon>Hyphomonadales</taxon>
        <taxon>Hyphomonadaceae</taxon>
        <taxon>Hyphomonas</taxon>
    </lineage>
</organism>
<dbReference type="AlphaFoldDB" id="A0A059G013"/>
<keyword evidence="2" id="KW-0328">Glycosyltransferase</keyword>
<keyword evidence="6" id="KW-1185">Reference proteome</keyword>
<keyword evidence="3 5" id="KW-0808">Transferase</keyword>
<evidence type="ECO:0000256" key="2">
    <source>
        <dbReference type="ARBA" id="ARBA00022676"/>
    </source>
</evidence>
<accession>A0A059G013</accession>
<evidence type="ECO:0000313" key="5">
    <source>
        <dbReference type="EMBL" id="KCZ96255.1"/>
    </source>
</evidence>
<dbReference type="EMBL" id="ARYI01000001">
    <property type="protein sequence ID" value="KCZ96255.1"/>
    <property type="molecule type" value="Genomic_DNA"/>
</dbReference>
<dbReference type="CDD" id="cd04186">
    <property type="entry name" value="GT_2_like_c"/>
    <property type="match status" value="1"/>
</dbReference>
<comment type="similarity">
    <text evidence="1">Belongs to the glycosyltransferase 2 family.</text>
</comment>
<evidence type="ECO:0000256" key="1">
    <source>
        <dbReference type="ARBA" id="ARBA00006739"/>
    </source>
</evidence>
<sequence length="347" mass="38226">MNPPEISVIIINYNGGAFLQEAVNSLGRQTFQDFELIVLDNASADGSADMLDLSGVPAGRLIRSGQNLGFAAGNNRAAEGARGKWLVLLNPDTVAEPDWLEKLEAATRANPSCKTFASAQLDLNDGALMDGAGDAYFFFGIPWRGGFGRPASELPNTGWCFSACGASAMYDSELFRQMGGFDERFFCYCEDVDLGFRLQLAGHDCLFVHDAVVHHAGSGITGRQSTFSTYYGTRNRLWTYFKNMPLPLMLLSLPGHIVLTLYVLARNSFTPRFVPMVRGIGDGLSGSWQASRPGKWKQSDRHLGLWPLLRRMAWNPCRLSSRRAHVRPCEQEQALPTQLLSLEPPAN</sequence>
<protein>
    <submittedName>
        <fullName evidence="5">Glycosyl transferase group 2 family protein</fullName>
    </submittedName>
</protein>
<dbReference type="OrthoDB" id="9771846at2"/>
<feature type="domain" description="Glycosyltransferase 2-like" evidence="4">
    <location>
        <begin position="7"/>
        <end position="111"/>
    </location>
</feature>
<reference evidence="5 6" key="1">
    <citation type="submission" date="2013-04" db="EMBL/GenBank/DDBJ databases">
        <title>Hyphomonas hirschiana VP5 Genome Sequencing.</title>
        <authorList>
            <person name="Lai Q."/>
            <person name="Shao Z."/>
        </authorList>
    </citation>
    <scope>NUCLEOTIDE SEQUENCE [LARGE SCALE GENOMIC DNA]</scope>
    <source>
        <strain evidence="5 6">VP5</strain>
    </source>
</reference>
<evidence type="ECO:0000313" key="6">
    <source>
        <dbReference type="Proteomes" id="UP000025061"/>
    </source>
</evidence>
<evidence type="ECO:0000256" key="3">
    <source>
        <dbReference type="ARBA" id="ARBA00022679"/>
    </source>
</evidence>
<dbReference type="RefSeq" id="WP_011645832.1">
    <property type="nucleotide sequence ID" value="NZ_ARYI01000001.1"/>
</dbReference>
<dbReference type="PANTHER" id="PTHR43179">
    <property type="entry name" value="RHAMNOSYLTRANSFERASE WBBL"/>
    <property type="match status" value="1"/>
</dbReference>
<evidence type="ECO:0000259" key="4">
    <source>
        <dbReference type="Pfam" id="PF00535"/>
    </source>
</evidence>
<dbReference type="Pfam" id="PF00535">
    <property type="entry name" value="Glycos_transf_2"/>
    <property type="match status" value="1"/>
</dbReference>
<name>A0A059G013_9PROT</name>
<gene>
    <name evidence="5" type="ORF">HHI_01210</name>
</gene>
<dbReference type="Proteomes" id="UP000025061">
    <property type="component" value="Unassembled WGS sequence"/>
</dbReference>
<dbReference type="InterPro" id="IPR001173">
    <property type="entry name" value="Glyco_trans_2-like"/>
</dbReference>
<dbReference type="SUPFAM" id="SSF53448">
    <property type="entry name" value="Nucleotide-diphospho-sugar transferases"/>
    <property type="match status" value="1"/>
</dbReference>
<proteinExistence type="inferred from homology"/>